<keyword evidence="2" id="KW-1185">Reference proteome</keyword>
<evidence type="ECO:0000313" key="2">
    <source>
        <dbReference type="Proteomes" id="UP001164746"/>
    </source>
</evidence>
<dbReference type="EMBL" id="CP111018">
    <property type="protein sequence ID" value="WAR09658.1"/>
    <property type="molecule type" value="Genomic_DNA"/>
</dbReference>
<organism evidence="1 2">
    <name type="scientific">Mya arenaria</name>
    <name type="common">Soft-shell clam</name>
    <dbReference type="NCBI Taxonomy" id="6604"/>
    <lineage>
        <taxon>Eukaryota</taxon>
        <taxon>Metazoa</taxon>
        <taxon>Spiralia</taxon>
        <taxon>Lophotrochozoa</taxon>
        <taxon>Mollusca</taxon>
        <taxon>Bivalvia</taxon>
        <taxon>Autobranchia</taxon>
        <taxon>Heteroconchia</taxon>
        <taxon>Euheterodonta</taxon>
        <taxon>Imparidentia</taxon>
        <taxon>Neoheterodontei</taxon>
        <taxon>Myida</taxon>
        <taxon>Myoidea</taxon>
        <taxon>Myidae</taxon>
        <taxon>Mya</taxon>
    </lineage>
</organism>
<protein>
    <submittedName>
        <fullName evidence="1">Uncharacterized protein</fullName>
    </submittedName>
</protein>
<evidence type="ECO:0000313" key="1">
    <source>
        <dbReference type="EMBL" id="WAR09658.1"/>
    </source>
</evidence>
<gene>
    <name evidence="1" type="ORF">MAR_034734</name>
</gene>
<sequence>MLMNGPDWHLSVHGDFVHLATVQEERLYNLFYCEVAPQEEKSKSAEMQLKVYHKNIMKNIRAALNRHLSDIGMT</sequence>
<reference evidence="1" key="1">
    <citation type="submission" date="2022-11" db="EMBL/GenBank/DDBJ databases">
        <title>Centuries of genome instability and evolution in soft-shell clam transmissible cancer (bioRxiv).</title>
        <authorList>
            <person name="Hart S.F.M."/>
            <person name="Yonemitsu M.A."/>
            <person name="Giersch R.M."/>
            <person name="Beal B.F."/>
            <person name="Arriagada G."/>
            <person name="Davis B.W."/>
            <person name="Ostrander E.A."/>
            <person name="Goff S.P."/>
            <person name="Metzger M.J."/>
        </authorList>
    </citation>
    <scope>NUCLEOTIDE SEQUENCE</scope>
    <source>
        <strain evidence="1">MELC-2E11</strain>
        <tissue evidence="1">Siphon/mantle</tissue>
    </source>
</reference>
<accession>A0ABY7EI43</accession>
<proteinExistence type="predicted"/>
<name>A0ABY7EI43_MYAAR</name>
<dbReference type="Proteomes" id="UP001164746">
    <property type="component" value="Chromosome 7"/>
</dbReference>